<feature type="transmembrane region" description="Helical" evidence="7">
    <location>
        <begin position="187"/>
        <end position="206"/>
    </location>
</feature>
<feature type="transmembrane region" description="Helical" evidence="7">
    <location>
        <begin position="322"/>
        <end position="341"/>
    </location>
</feature>
<evidence type="ECO:0000256" key="5">
    <source>
        <dbReference type="ARBA" id="ARBA00022989"/>
    </source>
</evidence>
<evidence type="ECO:0000313" key="9">
    <source>
        <dbReference type="EMBL" id="TEB07620.1"/>
    </source>
</evidence>
<evidence type="ECO:0000256" key="4">
    <source>
        <dbReference type="ARBA" id="ARBA00022692"/>
    </source>
</evidence>
<feature type="transmembrane region" description="Helical" evidence="7">
    <location>
        <begin position="28"/>
        <end position="52"/>
    </location>
</feature>
<evidence type="ECO:0000259" key="8">
    <source>
        <dbReference type="PROSITE" id="PS50850"/>
    </source>
</evidence>
<comment type="subcellular location">
    <subcellularLocation>
        <location evidence="1">Cell membrane</location>
        <topology evidence="1">Multi-pass membrane protein</topology>
    </subcellularLocation>
</comment>
<feature type="domain" description="Major facilitator superfamily (MFS) profile" evidence="8">
    <location>
        <begin position="1"/>
        <end position="211"/>
    </location>
</feature>
<keyword evidence="6 7" id="KW-0472">Membrane</keyword>
<dbReference type="PANTHER" id="PTHR23513:SF11">
    <property type="entry name" value="STAPHYLOFERRIN A TRANSPORTER"/>
    <property type="match status" value="1"/>
</dbReference>
<reference evidence="9 10" key="1">
    <citation type="journal article" date="2018" name="Environ. Microbiol.">
        <title>Novel energy conservation strategies and behaviour of Pelotomaculum schinkii driving syntrophic propionate catabolism.</title>
        <authorList>
            <person name="Hidalgo-Ahumada C.A.P."/>
            <person name="Nobu M.K."/>
            <person name="Narihiro T."/>
            <person name="Tamaki H."/>
            <person name="Liu W.T."/>
            <person name="Kamagata Y."/>
            <person name="Stams A.J.M."/>
            <person name="Imachi H."/>
            <person name="Sousa D.Z."/>
        </authorList>
    </citation>
    <scope>NUCLEOTIDE SEQUENCE [LARGE SCALE GENOMIC DNA]</scope>
    <source>
        <strain evidence="9 10">HH</strain>
    </source>
</reference>
<dbReference type="AlphaFoldDB" id="A0A4Y7RFU3"/>
<keyword evidence="3" id="KW-1003">Cell membrane</keyword>
<dbReference type="GO" id="GO:0005886">
    <property type="term" value="C:plasma membrane"/>
    <property type="evidence" value="ECO:0007669"/>
    <property type="project" value="UniProtKB-SubCell"/>
</dbReference>
<dbReference type="RefSeq" id="WP_190239466.1">
    <property type="nucleotide sequence ID" value="NZ_QFGA01000001.1"/>
</dbReference>
<proteinExistence type="predicted"/>
<dbReference type="PROSITE" id="PS50850">
    <property type="entry name" value="MFS"/>
    <property type="match status" value="1"/>
</dbReference>
<sequence length="428" mass="46268">MKPEQSSNNKQSGLRFILRSFHYRNYRLFFSGQCISLIGTWIQNIAMSWLVYRLTGSALMLGLVGFAGNVPTFLISPFAGVLVDRGNRHRILLITQALAMLQAFILALLVLTDNILVWHIIPLSIFLGLVNALDAPARQAFVTEIVEDRNDLGNAIALNSSMFNGARLIGPSVAGVLIAAMGEGLCFLINGISYLAVLAALLAMRVKPRKTEGAKDNIFKHFKDGLAYVRGFAPIRYILMLLALVSFTGMPYTVLMPVFASEILHGGPHTLGFMMGASGMGALTGAVYLASRKNIRGLEKNIPFAAGLFGTGLIFFSQSRSFLFSLCLLLFTGFGMMVQMASCNTVVQTIVDDDKRGRVMSLYAAAFMGVVPFGSLFAGTMASWLGAPNTVLIGGIASVGGALLFSSGLPALRKIILPIYDEKLRSQE</sequence>
<accession>A0A4Y7RFU3</accession>
<evidence type="ECO:0000256" key="1">
    <source>
        <dbReference type="ARBA" id="ARBA00004651"/>
    </source>
</evidence>
<dbReference type="Pfam" id="PF05977">
    <property type="entry name" value="MFS_3"/>
    <property type="match status" value="1"/>
</dbReference>
<feature type="transmembrane region" description="Helical" evidence="7">
    <location>
        <begin position="227"/>
        <end position="250"/>
    </location>
</feature>
<dbReference type="Proteomes" id="UP000298324">
    <property type="component" value="Unassembled WGS sequence"/>
</dbReference>
<dbReference type="InterPro" id="IPR036259">
    <property type="entry name" value="MFS_trans_sf"/>
</dbReference>
<feature type="transmembrane region" description="Helical" evidence="7">
    <location>
        <begin position="301"/>
        <end position="316"/>
    </location>
</feature>
<dbReference type="InterPro" id="IPR020846">
    <property type="entry name" value="MFS_dom"/>
</dbReference>
<keyword evidence="5 7" id="KW-1133">Transmembrane helix</keyword>
<comment type="caution">
    <text evidence="9">The sequence shown here is derived from an EMBL/GenBank/DDBJ whole genome shotgun (WGS) entry which is preliminary data.</text>
</comment>
<feature type="transmembrane region" description="Helical" evidence="7">
    <location>
        <begin position="391"/>
        <end position="412"/>
    </location>
</feature>
<dbReference type="EMBL" id="QFGA01000001">
    <property type="protein sequence ID" value="TEB07620.1"/>
    <property type="molecule type" value="Genomic_DNA"/>
</dbReference>
<feature type="transmembrane region" description="Helical" evidence="7">
    <location>
        <begin position="362"/>
        <end position="385"/>
    </location>
</feature>
<gene>
    <name evidence="9" type="ORF">Psch_01175</name>
</gene>
<keyword evidence="4 7" id="KW-0812">Transmembrane</keyword>
<dbReference type="Gene3D" id="1.20.1250.20">
    <property type="entry name" value="MFS general substrate transporter like domains"/>
    <property type="match status" value="1"/>
</dbReference>
<dbReference type="CDD" id="cd06173">
    <property type="entry name" value="MFS_MefA_like"/>
    <property type="match status" value="1"/>
</dbReference>
<dbReference type="PANTHER" id="PTHR23513">
    <property type="entry name" value="INTEGRAL MEMBRANE EFFLUX PROTEIN-RELATED"/>
    <property type="match status" value="1"/>
</dbReference>
<evidence type="ECO:0000256" key="6">
    <source>
        <dbReference type="ARBA" id="ARBA00023136"/>
    </source>
</evidence>
<organism evidence="9 10">
    <name type="scientific">Pelotomaculum schinkii</name>
    <dbReference type="NCBI Taxonomy" id="78350"/>
    <lineage>
        <taxon>Bacteria</taxon>
        <taxon>Bacillati</taxon>
        <taxon>Bacillota</taxon>
        <taxon>Clostridia</taxon>
        <taxon>Eubacteriales</taxon>
        <taxon>Desulfotomaculaceae</taxon>
        <taxon>Pelotomaculum</taxon>
    </lineage>
</organism>
<feature type="transmembrane region" description="Helical" evidence="7">
    <location>
        <begin position="58"/>
        <end position="79"/>
    </location>
</feature>
<keyword evidence="2" id="KW-0813">Transport</keyword>
<feature type="transmembrane region" description="Helical" evidence="7">
    <location>
        <begin position="270"/>
        <end position="289"/>
    </location>
</feature>
<dbReference type="InterPro" id="IPR010290">
    <property type="entry name" value="TM_effector"/>
</dbReference>
<dbReference type="SUPFAM" id="SSF103473">
    <property type="entry name" value="MFS general substrate transporter"/>
    <property type="match status" value="1"/>
</dbReference>
<name>A0A4Y7RFU3_9FIRM</name>
<protein>
    <submittedName>
        <fullName evidence="9">Enterobactin exporter EntS</fullName>
    </submittedName>
</protein>
<evidence type="ECO:0000256" key="2">
    <source>
        <dbReference type="ARBA" id="ARBA00022448"/>
    </source>
</evidence>
<evidence type="ECO:0000256" key="7">
    <source>
        <dbReference type="SAM" id="Phobius"/>
    </source>
</evidence>
<evidence type="ECO:0000256" key="3">
    <source>
        <dbReference type="ARBA" id="ARBA00022475"/>
    </source>
</evidence>
<keyword evidence="10" id="KW-1185">Reference proteome</keyword>
<dbReference type="GO" id="GO:0022857">
    <property type="term" value="F:transmembrane transporter activity"/>
    <property type="evidence" value="ECO:0007669"/>
    <property type="project" value="InterPro"/>
</dbReference>
<evidence type="ECO:0000313" key="10">
    <source>
        <dbReference type="Proteomes" id="UP000298324"/>
    </source>
</evidence>